<evidence type="ECO:0000313" key="4">
    <source>
        <dbReference type="Proteomes" id="UP000256269"/>
    </source>
</evidence>
<sequence length="360" mass="39332">MNPDGLVAINVVVGLWKASQLVRSPHRIQLRWVVACFCISTTAFAVAPLTGAGQWGSVSGAGPMVWMWLTYSLMLSMLYCLIGVFVYSAGQGRPAFRQAVREAVVLTVTLIVLTVLASTVPSSLAPADYPQTTLIWFRLVANAYCFYGIVVCVVQMRRYARLARPWLAWGLIVAAGGLVLIGIGAGLVATTMVLRLFGLPDWLVMPQAGVLAGNLLYLAGIVAPGAQVRSAAARVWWRHLRDYHRMRPLWTMLHQAFPEETLGRVPASRWGDTLSLRAVNRRFYRRVIECRDGLVRASGWLTVDSDQTEPAAVAAWLREALAAGPRGDADGLTAHPVAMPTEGGLEADVRELVALSRELR</sequence>
<dbReference type="AlphaFoldDB" id="A0A3E0H6W8"/>
<dbReference type="Proteomes" id="UP000256269">
    <property type="component" value="Unassembled WGS sequence"/>
</dbReference>
<dbReference type="OrthoDB" id="3675041at2"/>
<accession>A0A3E0H6W8</accession>
<proteinExistence type="predicted"/>
<keyword evidence="1" id="KW-0812">Transmembrane</keyword>
<protein>
    <recommendedName>
        <fullName evidence="2">DUF6545 domain-containing protein</fullName>
    </recommendedName>
</protein>
<feature type="transmembrane region" description="Helical" evidence="1">
    <location>
        <begin position="214"/>
        <end position="237"/>
    </location>
</feature>
<keyword evidence="1" id="KW-0472">Membrane</keyword>
<gene>
    <name evidence="3" type="ORF">BCF44_11355</name>
</gene>
<feature type="transmembrane region" description="Helical" evidence="1">
    <location>
        <begin position="99"/>
        <end position="120"/>
    </location>
</feature>
<feature type="transmembrane region" description="Helical" evidence="1">
    <location>
        <begin position="135"/>
        <end position="154"/>
    </location>
</feature>
<evidence type="ECO:0000259" key="2">
    <source>
        <dbReference type="Pfam" id="PF20182"/>
    </source>
</evidence>
<evidence type="ECO:0000313" key="3">
    <source>
        <dbReference type="EMBL" id="REH39200.1"/>
    </source>
</evidence>
<feature type="transmembrane region" description="Helical" evidence="1">
    <location>
        <begin position="32"/>
        <end position="53"/>
    </location>
</feature>
<dbReference type="Pfam" id="PF20182">
    <property type="entry name" value="DUF6545"/>
    <property type="match status" value="1"/>
</dbReference>
<dbReference type="InterPro" id="IPR050039">
    <property type="entry name" value="MAB_1171c-like"/>
</dbReference>
<organism evidence="3 4">
    <name type="scientific">Kutzneria buriramensis</name>
    <dbReference type="NCBI Taxonomy" id="1045776"/>
    <lineage>
        <taxon>Bacteria</taxon>
        <taxon>Bacillati</taxon>
        <taxon>Actinomycetota</taxon>
        <taxon>Actinomycetes</taxon>
        <taxon>Pseudonocardiales</taxon>
        <taxon>Pseudonocardiaceae</taxon>
        <taxon>Kutzneria</taxon>
    </lineage>
</organism>
<keyword evidence="1" id="KW-1133">Transmembrane helix</keyword>
<dbReference type="EMBL" id="QUNO01000013">
    <property type="protein sequence ID" value="REH39200.1"/>
    <property type="molecule type" value="Genomic_DNA"/>
</dbReference>
<feature type="domain" description="DUF6545" evidence="2">
    <location>
        <begin position="236"/>
        <end position="360"/>
    </location>
</feature>
<dbReference type="InterPro" id="IPR046675">
    <property type="entry name" value="DUF6545"/>
</dbReference>
<feature type="transmembrane region" description="Helical" evidence="1">
    <location>
        <begin position="166"/>
        <end position="194"/>
    </location>
</feature>
<comment type="caution">
    <text evidence="3">The sequence shown here is derived from an EMBL/GenBank/DDBJ whole genome shotgun (WGS) entry which is preliminary data.</text>
</comment>
<dbReference type="RefSeq" id="WP_116178556.1">
    <property type="nucleotide sequence ID" value="NZ_CP144375.1"/>
</dbReference>
<feature type="transmembrane region" description="Helical" evidence="1">
    <location>
        <begin position="65"/>
        <end position="87"/>
    </location>
</feature>
<reference evidence="3 4" key="1">
    <citation type="submission" date="2018-08" db="EMBL/GenBank/DDBJ databases">
        <title>Genomic Encyclopedia of Archaeal and Bacterial Type Strains, Phase II (KMG-II): from individual species to whole genera.</title>
        <authorList>
            <person name="Goeker M."/>
        </authorList>
    </citation>
    <scope>NUCLEOTIDE SEQUENCE [LARGE SCALE GENOMIC DNA]</scope>
    <source>
        <strain evidence="3 4">DSM 45791</strain>
    </source>
</reference>
<evidence type="ECO:0000256" key="1">
    <source>
        <dbReference type="SAM" id="Phobius"/>
    </source>
</evidence>
<dbReference type="NCBIfam" id="NF042915">
    <property type="entry name" value="MAB_1171c_fam"/>
    <property type="match status" value="1"/>
</dbReference>
<name>A0A3E0H6W8_9PSEU</name>
<keyword evidence="4" id="KW-1185">Reference proteome</keyword>